<dbReference type="PANTHER" id="PTHR30329:SF21">
    <property type="entry name" value="LIPOPROTEIN YIAD-RELATED"/>
    <property type="match status" value="1"/>
</dbReference>
<keyword evidence="2 4" id="KW-0472">Membrane</keyword>
<dbReference type="InterPro" id="IPR036737">
    <property type="entry name" value="OmpA-like_sf"/>
</dbReference>
<evidence type="ECO:0000256" key="2">
    <source>
        <dbReference type="ARBA" id="ARBA00023136"/>
    </source>
</evidence>
<feature type="domain" description="OmpA-like" evidence="6">
    <location>
        <begin position="50"/>
        <end position="172"/>
    </location>
</feature>
<dbReference type="Gene3D" id="3.30.1330.60">
    <property type="entry name" value="OmpA-like domain"/>
    <property type="match status" value="1"/>
</dbReference>
<evidence type="ECO:0000313" key="8">
    <source>
        <dbReference type="Proteomes" id="UP000253318"/>
    </source>
</evidence>
<dbReference type="PANTHER" id="PTHR30329">
    <property type="entry name" value="STATOR ELEMENT OF FLAGELLAR MOTOR COMPLEX"/>
    <property type="match status" value="1"/>
</dbReference>
<dbReference type="GO" id="GO:0009279">
    <property type="term" value="C:cell outer membrane"/>
    <property type="evidence" value="ECO:0007669"/>
    <property type="project" value="UniProtKB-SubCell"/>
</dbReference>
<feature type="compositionally biased region" description="Basic and acidic residues" evidence="5">
    <location>
        <begin position="163"/>
        <end position="172"/>
    </location>
</feature>
<dbReference type="PRINTS" id="PR01021">
    <property type="entry name" value="OMPADOMAIN"/>
</dbReference>
<dbReference type="SUPFAM" id="SSF103088">
    <property type="entry name" value="OmpA-like"/>
    <property type="match status" value="1"/>
</dbReference>
<dbReference type="AlphaFoldDB" id="A0A368TCC8"/>
<dbReference type="EMBL" id="QEIN01000002">
    <property type="protein sequence ID" value="RCV62600.1"/>
    <property type="molecule type" value="Genomic_DNA"/>
</dbReference>
<dbReference type="OrthoDB" id="5166631at2"/>
<sequence>MAAGDGGQDGGRITHEQLEASKIGLDVDGAVATLDVEGSVEPMEHEEVEGSTTTVVIAADVLFEFDEDALSDDAEASLAGIAERLEGATGTVQVVGHSDGLGADDYNQDLSERRAETVRDALREMLGQDAPEIEASGRGSSEPIAEETGGDGEDLPAGRSQNRRVEIVFDGG</sequence>
<evidence type="ECO:0000259" key="6">
    <source>
        <dbReference type="PROSITE" id="PS51123"/>
    </source>
</evidence>
<evidence type="ECO:0000256" key="1">
    <source>
        <dbReference type="ARBA" id="ARBA00004442"/>
    </source>
</evidence>
<dbReference type="PROSITE" id="PS51123">
    <property type="entry name" value="OMPA_2"/>
    <property type="match status" value="1"/>
</dbReference>
<dbReference type="Proteomes" id="UP000253318">
    <property type="component" value="Unassembled WGS sequence"/>
</dbReference>
<comment type="subcellular location">
    <subcellularLocation>
        <location evidence="1">Cell outer membrane</location>
    </subcellularLocation>
</comment>
<accession>A0A368TCC8</accession>
<reference evidence="7 8" key="1">
    <citation type="submission" date="2018-04" db="EMBL/GenBank/DDBJ databases">
        <title>Novel actinobacteria from marine sediment.</title>
        <authorList>
            <person name="Ng Z.Y."/>
            <person name="Tan G.Y.A."/>
        </authorList>
    </citation>
    <scope>NUCLEOTIDE SEQUENCE [LARGE SCALE GENOMIC DNA]</scope>
    <source>
        <strain evidence="7 8">TPS81</strain>
    </source>
</reference>
<name>A0A368TCC8_9ACTN</name>
<dbReference type="Pfam" id="PF00691">
    <property type="entry name" value="OmpA"/>
    <property type="match status" value="1"/>
</dbReference>
<dbReference type="CDD" id="cd07185">
    <property type="entry name" value="OmpA_C-like"/>
    <property type="match status" value="1"/>
</dbReference>
<feature type="region of interest" description="Disordered" evidence="5">
    <location>
        <begin position="124"/>
        <end position="172"/>
    </location>
</feature>
<dbReference type="InterPro" id="IPR006665">
    <property type="entry name" value="OmpA-like"/>
</dbReference>
<evidence type="ECO:0000313" key="7">
    <source>
        <dbReference type="EMBL" id="RCV62600.1"/>
    </source>
</evidence>
<keyword evidence="8" id="KW-1185">Reference proteome</keyword>
<feature type="compositionally biased region" description="Acidic residues" evidence="5">
    <location>
        <begin position="144"/>
        <end position="154"/>
    </location>
</feature>
<evidence type="ECO:0000256" key="3">
    <source>
        <dbReference type="ARBA" id="ARBA00023237"/>
    </source>
</evidence>
<comment type="caution">
    <text evidence="7">The sequence shown here is derived from an EMBL/GenBank/DDBJ whole genome shotgun (WGS) entry which is preliminary data.</text>
</comment>
<keyword evidence="3" id="KW-0998">Cell outer membrane</keyword>
<protein>
    <submittedName>
        <fullName evidence="7">OmpA family protein</fullName>
    </submittedName>
</protein>
<gene>
    <name evidence="7" type="ORF">DEF24_00545</name>
</gene>
<organism evidence="7 8">
    <name type="scientific">Marinitenerispora sediminis</name>
    <dbReference type="NCBI Taxonomy" id="1931232"/>
    <lineage>
        <taxon>Bacteria</taxon>
        <taxon>Bacillati</taxon>
        <taxon>Actinomycetota</taxon>
        <taxon>Actinomycetes</taxon>
        <taxon>Streptosporangiales</taxon>
        <taxon>Nocardiopsidaceae</taxon>
        <taxon>Marinitenerispora</taxon>
    </lineage>
</organism>
<evidence type="ECO:0000256" key="5">
    <source>
        <dbReference type="SAM" id="MobiDB-lite"/>
    </source>
</evidence>
<dbReference type="InterPro" id="IPR006664">
    <property type="entry name" value="OMP_bac"/>
</dbReference>
<evidence type="ECO:0000256" key="4">
    <source>
        <dbReference type="PROSITE-ProRule" id="PRU00473"/>
    </source>
</evidence>
<dbReference type="InterPro" id="IPR050330">
    <property type="entry name" value="Bact_OuterMem_StrucFunc"/>
</dbReference>
<proteinExistence type="predicted"/>